<accession>A0ABX3XAK1</accession>
<protein>
    <recommendedName>
        <fullName evidence="3">RNase H type-1 domain-containing protein</fullName>
    </recommendedName>
</protein>
<evidence type="ECO:0008006" key="3">
    <source>
        <dbReference type="Google" id="ProtNLM"/>
    </source>
</evidence>
<comment type="caution">
    <text evidence="1">The sequence shown here is derived from an EMBL/GenBank/DDBJ whole genome shotgun (WGS) entry which is preliminary data.</text>
</comment>
<name>A0ABX3XAK1_9BRAD</name>
<reference evidence="1 2" key="1">
    <citation type="submission" date="2017-03" db="EMBL/GenBank/DDBJ databases">
        <title>Whole genome sequences of fourteen strains of Bradyrhizobium canariense and one strain of Bradyrhizobium japonicum isolated from Lupinus (Papilionoideae: Genisteae) species in Algeria.</title>
        <authorList>
            <person name="Crovadore J."/>
            <person name="Chekireb D."/>
            <person name="Brachmann A."/>
            <person name="Chablais R."/>
            <person name="Cochard B."/>
            <person name="Lefort F."/>
        </authorList>
    </citation>
    <scope>NUCLEOTIDE SEQUENCE [LARGE SCALE GENOMIC DNA]</scope>
    <source>
        <strain evidence="1 2">UBMAN05</strain>
    </source>
</reference>
<dbReference type="RefSeq" id="WP_085383331.1">
    <property type="nucleotide sequence ID" value="NZ_NAFJ01000107.1"/>
</dbReference>
<dbReference type="Proteomes" id="UP000193884">
    <property type="component" value="Unassembled WGS sequence"/>
</dbReference>
<evidence type="ECO:0000313" key="2">
    <source>
        <dbReference type="Proteomes" id="UP000193884"/>
    </source>
</evidence>
<gene>
    <name evidence="1" type="ORF">BST63_02335</name>
</gene>
<evidence type="ECO:0000313" key="1">
    <source>
        <dbReference type="EMBL" id="OSJ35234.1"/>
    </source>
</evidence>
<proteinExistence type="predicted"/>
<organism evidence="1 2">
    <name type="scientific">Bradyrhizobium canariense</name>
    <dbReference type="NCBI Taxonomy" id="255045"/>
    <lineage>
        <taxon>Bacteria</taxon>
        <taxon>Pseudomonadati</taxon>
        <taxon>Pseudomonadota</taxon>
        <taxon>Alphaproteobacteria</taxon>
        <taxon>Hyphomicrobiales</taxon>
        <taxon>Nitrobacteraceae</taxon>
        <taxon>Bradyrhizobium</taxon>
    </lineage>
</organism>
<dbReference type="EMBL" id="NAFK01000112">
    <property type="protein sequence ID" value="OSJ35234.1"/>
    <property type="molecule type" value="Genomic_DNA"/>
</dbReference>
<keyword evidence="2" id="KW-1185">Reference proteome</keyword>
<sequence length="71" mass="8028">MKSGEIPLRIPAAGRVLVGRNRRGTWVARDQNARFGGLFVNRVQALKYARSLCQDLEGIVELTEEIELEIF</sequence>